<feature type="domain" description="DUF4408" evidence="3">
    <location>
        <begin position="46"/>
        <end position="89"/>
    </location>
</feature>
<dbReference type="EMBL" id="CM004399">
    <property type="protein sequence ID" value="OAY32311.1"/>
    <property type="molecule type" value="Genomic_DNA"/>
</dbReference>
<evidence type="ECO:0000259" key="3">
    <source>
        <dbReference type="Pfam" id="PF14364"/>
    </source>
</evidence>
<dbReference type="Gramene" id="Manes.13G008500.1.v8.1">
    <property type="protein sequence ID" value="Manes.13G008500.1.v8.1.CDS.1"/>
    <property type="gene ID" value="Manes.13G008500.v8.1"/>
</dbReference>
<dbReference type="Proteomes" id="UP000091857">
    <property type="component" value="Chromosome 13"/>
</dbReference>
<feature type="region of interest" description="Disordered" evidence="1">
    <location>
        <begin position="156"/>
        <end position="200"/>
    </location>
</feature>
<reference evidence="5" key="1">
    <citation type="journal article" date="2016" name="Nat. Biotechnol.">
        <title>Sequencing wild and cultivated cassava and related species reveals extensive interspecific hybridization and genetic diversity.</title>
        <authorList>
            <person name="Bredeson J.V."/>
            <person name="Lyons J.B."/>
            <person name="Prochnik S.E."/>
            <person name="Wu G.A."/>
            <person name="Ha C.M."/>
            <person name="Edsinger-Gonzales E."/>
            <person name="Grimwood J."/>
            <person name="Schmutz J."/>
            <person name="Rabbi I.Y."/>
            <person name="Egesi C."/>
            <person name="Nauluvula P."/>
            <person name="Lebot V."/>
            <person name="Ndunguru J."/>
            <person name="Mkamilo G."/>
            <person name="Bart R.S."/>
            <person name="Setter T.L."/>
            <person name="Gleadow R.M."/>
            <person name="Kulakow P."/>
            <person name="Ferguson M.E."/>
            <person name="Rounsley S."/>
            <person name="Rokhsar D.S."/>
        </authorList>
    </citation>
    <scope>NUCLEOTIDE SEQUENCE [LARGE SCALE GENOMIC DNA]</scope>
    <source>
        <strain evidence="5">cv. AM560-2</strain>
    </source>
</reference>
<dbReference type="PANTHER" id="PTHR35762">
    <property type="entry name" value="TRANSMEMBRANE PROTEIN"/>
    <property type="match status" value="1"/>
</dbReference>
<keyword evidence="2" id="KW-0472">Membrane</keyword>
<dbReference type="AlphaFoldDB" id="A0A2C9UNT1"/>
<dbReference type="Pfam" id="PF14364">
    <property type="entry name" value="DUF4408"/>
    <property type="match status" value="1"/>
</dbReference>
<gene>
    <name evidence="4" type="ORF">MANES_13G008500v8</name>
</gene>
<dbReference type="STRING" id="3983.A0A2C9UNT1"/>
<keyword evidence="2" id="KW-1133">Transmembrane helix</keyword>
<feature type="transmembrane region" description="Helical" evidence="2">
    <location>
        <begin position="21"/>
        <end position="45"/>
    </location>
</feature>
<name>A0A2C9UNT1_MANES</name>
<feature type="transmembrane region" description="Helical" evidence="2">
    <location>
        <begin position="65"/>
        <end position="86"/>
    </location>
</feature>
<evidence type="ECO:0000313" key="5">
    <source>
        <dbReference type="Proteomes" id="UP000091857"/>
    </source>
</evidence>
<evidence type="ECO:0000313" key="4">
    <source>
        <dbReference type="EMBL" id="OAY32311.1"/>
    </source>
</evidence>
<protein>
    <recommendedName>
        <fullName evidence="3">DUF4408 domain-containing protein</fullName>
    </recommendedName>
</protein>
<proteinExistence type="predicted"/>
<accession>A0A2C9UNT1</accession>
<keyword evidence="5" id="KW-1185">Reference proteome</keyword>
<organism evidence="4 5">
    <name type="scientific">Manihot esculenta</name>
    <name type="common">Cassava</name>
    <name type="synonym">Jatropha manihot</name>
    <dbReference type="NCBI Taxonomy" id="3983"/>
    <lineage>
        <taxon>Eukaryota</taxon>
        <taxon>Viridiplantae</taxon>
        <taxon>Streptophyta</taxon>
        <taxon>Embryophyta</taxon>
        <taxon>Tracheophyta</taxon>
        <taxon>Spermatophyta</taxon>
        <taxon>Magnoliopsida</taxon>
        <taxon>eudicotyledons</taxon>
        <taxon>Gunneridae</taxon>
        <taxon>Pentapetalae</taxon>
        <taxon>rosids</taxon>
        <taxon>fabids</taxon>
        <taxon>Malpighiales</taxon>
        <taxon>Euphorbiaceae</taxon>
        <taxon>Crotonoideae</taxon>
        <taxon>Manihoteae</taxon>
        <taxon>Manihot</taxon>
    </lineage>
</organism>
<feature type="compositionally biased region" description="Basic and acidic residues" evidence="1">
    <location>
        <begin position="162"/>
        <end position="174"/>
    </location>
</feature>
<sequence length="227" mass="25873">MDATCKAKKLQALRNHKAQQFLHKIFFHLLVALTCSLLCSHPYWFPSLCSSIKQFLFLSLTSTTYSSFLSPKCLFLVFNVIVVFLVGESVLVGSQSSPAGEIYDEYVERSRNLRGVPPSSTVQEKEVELNFSEVKRVTVVQDEQVKEEIKEVVEEITEEEEVHGGESHEANKAEIEEEDDGEEKERGGEEETSLPTEELNRRVEEFIARVNKQRWLEEARLLVSCSA</sequence>
<dbReference type="PANTHER" id="PTHR35762:SF5">
    <property type="entry name" value="DUF4408 DOMAIN-CONTAINING PROTEIN"/>
    <property type="match status" value="1"/>
</dbReference>
<keyword evidence="2" id="KW-0812">Transmembrane</keyword>
<comment type="caution">
    <text evidence="4">The sequence shown here is derived from an EMBL/GenBank/DDBJ whole genome shotgun (WGS) entry which is preliminary data.</text>
</comment>
<dbReference type="InterPro" id="IPR025520">
    <property type="entry name" value="DUF4408"/>
</dbReference>
<evidence type="ECO:0000256" key="1">
    <source>
        <dbReference type="SAM" id="MobiDB-lite"/>
    </source>
</evidence>
<evidence type="ECO:0000256" key="2">
    <source>
        <dbReference type="SAM" id="Phobius"/>
    </source>
</evidence>